<proteinExistence type="predicted"/>
<keyword evidence="2" id="KW-1185">Reference proteome</keyword>
<protein>
    <submittedName>
        <fullName evidence="1">Uncharacterized protein</fullName>
    </submittedName>
</protein>
<dbReference type="Proteomes" id="UP000250078">
    <property type="component" value="Unassembled WGS sequence"/>
</dbReference>
<feature type="non-terminal residue" evidence="1">
    <location>
        <position position="1"/>
    </location>
</feature>
<name>A0ACC8EKY5_9PEZI</name>
<gene>
    <name evidence="1" type="ORF">K441DRAFT_437081</name>
</gene>
<organism evidence="1 2">
    <name type="scientific">Cenococcum geophilum 1.58</name>
    <dbReference type="NCBI Taxonomy" id="794803"/>
    <lineage>
        <taxon>Eukaryota</taxon>
        <taxon>Fungi</taxon>
        <taxon>Dikarya</taxon>
        <taxon>Ascomycota</taxon>
        <taxon>Pezizomycotina</taxon>
        <taxon>Dothideomycetes</taxon>
        <taxon>Pleosporomycetidae</taxon>
        <taxon>Gloniales</taxon>
        <taxon>Gloniaceae</taxon>
        <taxon>Cenococcum</taxon>
    </lineage>
</organism>
<dbReference type="EMBL" id="KV748279">
    <property type="protein sequence ID" value="OCK86929.1"/>
    <property type="molecule type" value="Genomic_DNA"/>
</dbReference>
<evidence type="ECO:0000313" key="1">
    <source>
        <dbReference type="EMBL" id="OCK86929.1"/>
    </source>
</evidence>
<accession>A0ACC8EKY5</accession>
<reference evidence="1 2" key="1">
    <citation type="journal article" date="2016" name="Nat. Commun.">
        <title>Ectomycorrhizal ecology is imprinted in the genome of the dominant symbiotic fungus Cenococcum geophilum.</title>
        <authorList>
            <consortium name="DOE Joint Genome Institute"/>
            <person name="Peter M."/>
            <person name="Kohler A."/>
            <person name="Ohm R.A."/>
            <person name="Kuo A."/>
            <person name="Krutzmann J."/>
            <person name="Morin E."/>
            <person name="Arend M."/>
            <person name="Barry K.W."/>
            <person name="Binder M."/>
            <person name="Choi C."/>
            <person name="Clum A."/>
            <person name="Copeland A."/>
            <person name="Grisel N."/>
            <person name="Haridas S."/>
            <person name="Kipfer T."/>
            <person name="LaButti K."/>
            <person name="Lindquist E."/>
            <person name="Lipzen A."/>
            <person name="Maire R."/>
            <person name="Meier B."/>
            <person name="Mihaltcheva S."/>
            <person name="Molinier V."/>
            <person name="Murat C."/>
            <person name="Poggeler S."/>
            <person name="Quandt C.A."/>
            <person name="Sperisen C."/>
            <person name="Tritt A."/>
            <person name="Tisserant E."/>
            <person name="Crous P.W."/>
            <person name="Henrissat B."/>
            <person name="Nehls U."/>
            <person name="Egli S."/>
            <person name="Spatafora J.W."/>
            <person name="Grigoriev I.V."/>
            <person name="Martin F.M."/>
        </authorList>
    </citation>
    <scope>NUCLEOTIDE SEQUENCE [LARGE SCALE GENOMIC DNA]</scope>
    <source>
        <strain evidence="1 2">1.58</strain>
    </source>
</reference>
<sequence>YLAYRRTYNTVINTLKACAINVQFGIGSTPFIGSVIVNTLVSDIKFHIVKADIPFLLCLADMDILKVYYNNLKNILV</sequence>
<evidence type="ECO:0000313" key="2">
    <source>
        <dbReference type="Proteomes" id="UP000250078"/>
    </source>
</evidence>
<feature type="non-terminal residue" evidence="1">
    <location>
        <position position="77"/>
    </location>
</feature>